<keyword evidence="2" id="KW-0489">Methyltransferase</keyword>
<dbReference type="GO" id="GO:0008757">
    <property type="term" value="F:S-adenosylmethionine-dependent methyltransferase activity"/>
    <property type="evidence" value="ECO:0007669"/>
    <property type="project" value="InterPro"/>
</dbReference>
<keyword evidence="2" id="KW-0808">Transferase</keyword>
<dbReference type="CDD" id="cd02440">
    <property type="entry name" value="AdoMet_MTases"/>
    <property type="match status" value="1"/>
</dbReference>
<dbReference type="Pfam" id="PF08241">
    <property type="entry name" value="Methyltransf_11"/>
    <property type="match status" value="1"/>
</dbReference>
<dbReference type="SUPFAM" id="SSF53335">
    <property type="entry name" value="S-adenosyl-L-methionine-dependent methyltransferases"/>
    <property type="match status" value="1"/>
</dbReference>
<sequence>MLRAIALGRTPTPGAFAVVPSPSGARQAIDLGCGAGVETSALLAAGYDVLAIDPAPGTAELLEGRAPSSDGERPESGTPRLEVRVAGFEDLGPLPDADLVHASYSLPYAPPDVFEQVWAAVRACLRPGGIVAVDLFGDRDGWAGAPGETYLRRAEVDALLDGLEVLWSEEEDAEGPCWSGTKHWHVFHVIARAVRP</sequence>
<dbReference type="InterPro" id="IPR029063">
    <property type="entry name" value="SAM-dependent_MTases_sf"/>
</dbReference>
<reference evidence="2 3" key="1">
    <citation type="submission" date="2017-11" db="EMBL/GenBank/DDBJ databases">
        <title>Genomic Encyclopedia of Archaeal and Bacterial Type Strains, Phase II (KMG-II): From Individual Species to Whole Genera.</title>
        <authorList>
            <person name="Goeker M."/>
        </authorList>
    </citation>
    <scope>NUCLEOTIDE SEQUENCE [LARGE SCALE GENOMIC DNA]</scope>
    <source>
        <strain evidence="2 3">DSM 25478</strain>
    </source>
</reference>
<proteinExistence type="predicted"/>
<dbReference type="Gene3D" id="3.40.50.150">
    <property type="entry name" value="Vaccinia Virus protein VP39"/>
    <property type="match status" value="1"/>
</dbReference>
<protein>
    <submittedName>
        <fullName evidence="2">Methyltransferase family protein</fullName>
    </submittedName>
</protein>
<organism evidence="2 3">
    <name type="scientific">Sediminihabitans luteus</name>
    <dbReference type="NCBI Taxonomy" id="1138585"/>
    <lineage>
        <taxon>Bacteria</taxon>
        <taxon>Bacillati</taxon>
        <taxon>Actinomycetota</taxon>
        <taxon>Actinomycetes</taxon>
        <taxon>Micrococcales</taxon>
        <taxon>Cellulomonadaceae</taxon>
        <taxon>Sediminihabitans</taxon>
    </lineage>
</organism>
<evidence type="ECO:0000313" key="3">
    <source>
        <dbReference type="Proteomes" id="UP000231693"/>
    </source>
</evidence>
<evidence type="ECO:0000313" key="2">
    <source>
        <dbReference type="EMBL" id="PJJ77648.1"/>
    </source>
</evidence>
<dbReference type="AlphaFoldDB" id="A0A2M9D0X9"/>
<dbReference type="Proteomes" id="UP000231693">
    <property type="component" value="Unassembled WGS sequence"/>
</dbReference>
<dbReference type="GO" id="GO:0032259">
    <property type="term" value="P:methylation"/>
    <property type="evidence" value="ECO:0007669"/>
    <property type="project" value="UniProtKB-KW"/>
</dbReference>
<dbReference type="EMBL" id="PGFE01000001">
    <property type="protein sequence ID" value="PJJ77648.1"/>
    <property type="molecule type" value="Genomic_DNA"/>
</dbReference>
<keyword evidence="3" id="KW-1185">Reference proteome</keyword>
<gene>
    <name evidence="2" type="ORF">CLV28_0873</name>
</gene>
<accession>A0A2M9D0X9</accession>
<feature type="domain" description="Methyltransferase type 11" evidence="1">
    <location>
        <begin position="30"/>
        <end position="132"/>
    </location>
</feature>
<comment type="caution">
    <text evidence="2">The sequence shown here is derived from an EMBL/GenBank/DDBJ whole genome shotgun (WGS) entry which is preliminary data.</text>
</comment>
<dbReference type="InterPro" id="IPR013216">
    <property type="entry name" value="Methyltransf_11"/>
</dbReference>
<evidence type="ECO:0000259" key="1">
    <source>
        <dbReference type="Pfam" id="PF08241"/>
    </source>
</evidence>
<name>A0A2M9D0X9_9CELL</name>